<reference evidence="1" key="1">
    <citation type="submission" date="2024-01" db="EMBL/GenBank/DDBJ databases">
        <authorList>
            <person name="Webb A."/>
        </authorList>
    </citation>
    <scope>NUCLEOTIDE SEQUENCE</scope>
    <source>
        <strain evidence="1">Pm1</strain>
    </source>
</reference>
<accession>A0AAV1U4U2</accession>
<proteinExistence type="predicted"/>
<gene>
    <name evidence="1" type="ORF">PM001_LOCUS13803</name>
</gene>
<organism evidence="1 2">
    <name type="scientific">Peronospora matthiolae</name>
    <dbReference type="NCBI Taxonomy" id="2874970"/>
    <lineage>
        <taxon>Eukaryota</taxon>
        <taxon>Sar</taxon>
        <taxon>Stramenopiles</taxon>
        <taxon>Oomycota</taxon>
        <taxon>Peronosporomycetes</taxon>
        <taxon>Peronosporales</taxon>
        <taxon>Peronosporaceae</taxon>
        <taxon>Peronospora</taxon>
    </lineage>
</organism>
<dbReference type="EMBL" id="CAKLBY020000130">
    <property type="protein sequence ID" value="CAK7928653.1"/>
    <property type="molecule type" value="Genomic_DNA"/>
</dbReference>
<comment type="caution">
    <text evidence="1">The sequence shown here is derived from an EMBL/GenBank/DDBJ whole genome shotgun (WGS) entry which is preliminary data.</text>
</comment>
<protein>
    <submittedName>
        <fullName evidence="1">Uncharacterized protein</fullName>
    </submittedName>
</protein>
<dbReference type="Proteomes" id="UP001162060">
    <property type="component" value="Unassembled WGS sequence"/>
</dbReference>
<evidence type="ECO:0000313" key="2">
    <source>
        <dbReference type="Proteomes" id="UP001162060"/>
    </source>
</evidence>
<evidence type="ECO:0000313" key="1">
    <source>
        <dbReference type="EMBL" id="CAK7928653.1"/>
    </source>
</evidence>
<dbReference type="AlphaFoldDB" id="A0AAV1U4U2"/>
<name>A0AAV1U4U2_9STRA</name>
<sequence length="77" mass="7850">MVNRPSQASTRLHNATTVTIGTLVVDRPPTRSTGEAQPISAGAALTATTKKTVTTGGDLTPEATRADCIGGGVDRMV</sequence>